<dbReference type="EC" id="2.7.13.3" evidence="3"/>
<feature type="domain" description="PAS" evidence="12">
    <location>
        <begin position="48"/>
        <end position="77"/>
    </location>
</feature>
<dbReference type="SMART" id="SM00387">
    <property type="entry name" value="HATPase_c"/>
    <property type="match status" value="1"/>
</dbReference>
<dbReference type="InterPro" id="IPR000014">
    <property type="entry name" value="PAS"/>
</dbReference>
<evidence type="ECO:0000256" key="8">
    <source>
        <dbReference type="ARBA" id="ARBA00022840"/>
    </source>
</evidence>
<keyword evidence="10" id="KW-0472">Membrane</keyword>
<comment type="catalytic activity">
    <reaction evidence="1">
        <text>ATP + protein L-histidine = ADP + protein N-phospho-L-histidine.</text>
        <dbReference type="EC" id="2.7.13.3"/>
    </reaction>
</comment>
<dbReference type="AlphaFoldDB" id="A0A6L5BT55"/>
<accession>A0A6L5BT55</accession>
<dbReference type="PROSITE" id="PS50109">
    <property type="entry name" value="HIS_KIN"/>
    <property type="match status" value="1"/>
</dbReference>
<dbReference type="SMART" id="SM00086">
    <property type="entry name" value="PAC"/>
    <property type="match status" value="2"/>
</dbReference>
<dbReference type="InterPro" id="IPR004358">
    <property type="entry name" value="Sig_transdc_His_kin-like_C"/>
</dbReference>
<feature type="domain" description="Histidine kinase" evidence="11">
    <location>
        <begin position="322"/>
        <end position="565"/>
    </location>
</feature>
<dbReference type="InterPro" id="IPR050736">
    <property type="entry name" value="Sensor_HK_Regulatory"/>
</dbReference>
<dbReference type="Pfam" id="PF00512">
    <property type="entry name" value="HisKA"/>
    <property type="match status" value="1"/>
</dbReference>
<evidence type="ECO:0000256" key="1">
    <source>
        <dbReference type="ARBA" id="ARBA00000085"/>
    </source>
</evidence>
<dbReference type="FunFam" id="3.30.565.10:FF:000006">
    <property type="entry name" value="Sensor histidine kinase WalK"/>
    <property type="match status" value="1"/>
</dbReference>
<keyword evidence="8" id="KW-0067">ATP-binding</keyword>
<dbReference type="NCBIfam" id="TIGR00229">
    <property type="entry name" value="sensory_box"/>
    <property type="match status" value="1"/>
</dbReference>
<keyword evidence="4" id="KW-0597">Phosphoprotein</keyword>
<evidence type="ECO:0000259" key="11">
    <source>
        <dbReference type="PROSITE" id="PS50109"/>
    </source>
</evidence>
<evidence type="ECO:0000256" key="9">
    <source>
        <dbReference type="ARBA" id="ARBA00023012"/>
    </source>
</evidence>
<dbReference type="SUPFAM" id="SSF55785">
    <property type="entry name" value="PYP-like sensor domain (PAS domain)"/>
    <property type="match status" value="2"/>
</dbReference>
<dbReference type="InterPro" id="IPR036890">
    <property type="entry name" value="HATPase_C_sf"/>
</dbReference>
<evidence type="ECO:0000313" key="15">
    <source>
        <dbReference type="Proteomes" id="UP000475265"/>
    </source>
</evidence>
<dbReference type="SMART" id="SM00388">
    <property type="entry name" value="HisKA"/>
    <property type="match status" value="1"/>
</dbReference>
<keyword evidence="6" id="KW-0547">Nucleotide-binding</keyword>
<dbReference type="InterPro" id="IPR005467">
    <property type="entry name" value="His_kinase_dom"/>
</dbReference>
<dbReference type="FunFam" id="1.10.287.130:FF:000038">
    <property type="entry name" value="Sensory transduction histidine kinase"/>
    <property type="match status" value="1"/>
</dbReference>
<feature type="domain" description="PAS" evidence="12">
    <location>
        <begin position="181"/>
        <end position="225"/>
    </location>
</feature>
<dbReference type="SMART" id="SM00091">
    <property type="entry name" value="PAS"/>
    <property type="match status" value="2"/>
</dbReference>
<proteinExistence type="predicted"/>
<feature type="domain" description="PAC" evidence="13">
    <location>
        <begin position="121"/>
        <end position="173"/>
    </location>
</feature>
<dbReference type="InterPro" id="IPR001610">
    <property type="entry name" value="PAC"/>
</dbReference>
<dbReference type="InterPro" id="IPR003594">
    <property type="entry name" value="HATPase_dom"/>
</dbReference>
<dbReference type="InterPro" id="IPR003661">
    <property type="entry name" value="HisK_dim/P_dom"/>
</dbReference>
<keyword evidence="7" id="KW-0418">Kinase</keyword>
<dbReference type="RefSeq" id="WP_163913909.1">
    <property type="nucleotide sequence ID" value="NZ_JAAAXX010000002.1"/>
</dbReference>
<feature type="domain" description="PAC" evidence="13">
    <location>
        <begin position="252"/>
        <end position="304"/>
    </location>
</feature>
<dbReference type="InterPro" id="IPR000700">
    <property type="entry name" value="PAS-assoc_C"/>
</dbReference>
<dbReference type="CDD" id="cd00082">
    <property type="entry name" value="HisKA"/>
    <property type="match status" value="1"/>
</dbReference>
<evidence type="ECO:0000313" key="14">
    <source>
        <dbReference type="EMBL" id="KAF2391543.1"/>
    </source>
</evidence>
<evidence type="ECO:0000256" key="4">
    <source>
        <dbReference type="ARBA" id="ARBA00022553"/>
    </source>
</evidence>
<dbReference type="PANTHER" id="PTHR43711:SF31">
    <property type="entry name" value="HISTIDINE KINASE"/>
    <property type="match status" value="1"/>
</dbReference>
<dbReference type="PROSITE" id="PS50113">
    <property type="entry name" value="PAC"/>
    <property type="match status" value="2"/>
</dbReference>
<organism evidence="14 15">
    <name type="scientific">Pseudomonas frederiksbergensis</name>
    <dbReference type="NCBI Taxonomy" id="104087"/>
    <lineage>
        <taxon>Bacteria</taxon>
        <taxon>Pseudomonadati</taxon>
        <taxon>Pseudomonadota</taxon>
        <taxon>Gammaproteobacteria</taxon>
        <taxon>Pseudomonadales</taxon>
        <taxon>Pseudomonadaceae</taxon>
        <taxon>Pseudomonas</taxon>
    </lineage>
</organism>
<evidence type="ECO:0000256" key="10">
    <source>
        <dbReference type="ARBA" id="ARBA00023136"/>
    </source>
</evidence>
<name>A0A6L5BT55_9PSED</name>
<dbReference type="PROSITE" id="PS50112">
    <property type="entry name" value="PAS"/>
    <property type="match status" value="2"/>
</dbReference>
<dbReference type="GO" id="GO:0005524">
    <property type="term" value="F:ATP binding"/>
    <property type="evidence" value="ECO:0007669"/>
    <property type="project" value="UniProtKB-KW"/>
</dbReference>
<dbReference type="Gene3D" id="3.30.565.10">
    <property type="entry name" value="Histidine kinase-like ATPase, C-terminal domain"/>
    <property type="match status" value="1"/>
</dbReference>
<comment type="caution">
    <text evidence="14">The sequence shown here is derived from an EMBL/GenBank/DDBJ whole genome shotgun (WGS) entry which is preliminary data.</text>
</comment>
<evidence type="ECO:0000259" key="13">
    <source>
        <dbReference type="PROSITE" id="PS50113"/>
    </source>
</evidence>
<dbReference type="GO" id="GO:0000155">
    <property type="term" value="F:phosphorelay sensor kinase activity"/>
    <property type="evidence" value="ECO:0007669"/>
    <property type="project" value="InterPro"/>
</dbReference>
<dbReference type="Gene3D" id="1.10.287.130">
    <property type="match status" value="1"/>
</dbReference>
<dbReference type="SUPFAM" id="SSF47384">
    <property type="entry name" value="Homodimeric domain of signal transducing histidine kinase"/>
    <property type="match status" value="1"/>
</dbReference>
<evidence type="ECO:0000256" key="6">
    <source>
        <dbReference type="ARBA" id="ARBA00022741"/>
    </source>
</evidence>
<dbReference type="SUPFAM" id="SSF55874">
    <property type="entry name" value="ATPase domain of HSP90 chaperone/DNA topoisomerase II/histidine kinase"/>
    <property type="match status" value="1"/>
</dbReference>
<evidence type="ECO:0000256" key="5">
    <source>
        <dbReference type="ARBA" id="ARBA00022679"/>
    </source>
</evidence>
<dbReference type="CDD" id="cd00130">
    <property type="entry name" value="PAS"/>
    <property type="match status" value="2"/>
</dbReference>
<evidence type="ECO:0000256" key="2">
    <source>
        <dbReference type="ARBA" id="ARBA00004370"/>
    </source>
</evidence>
<keyword evidence="9" id="KW-0902">Two-component regulatory system</keyword>
<dbReference type="GO" id="GO:0005886">
    <property type="term" value="C:plasma membrane"/>
    <property type="evidence" value="ECO:0007669"/>
    <property type="project" value="UniProtKB-ARBA"/>
</dbReference>
<dbReference type="PRINTS" id="PR00344">
    <property type="entry name" value="BCTRLSENSOR"/>
</dbReference>
<dbReference type="EMBL" id="JAAAXX010000002">
    <property type="protein sequence ID" value="KAF2391543.1"/>
    <property type="molecule type" value="Genomic_DNA"/>
</dbReference>
<evidence type="ECO:0000259" key="12">
    <source>
        <dbReference type="PROSITE" id="PS50112"/>
    </source>
</evidence>
<sequence>MDTPPVDRPSTEPQSRAEKLAEFRRQQTLLKTGALQDAIFNSAYFSSIATDEKGVIQIFNVGAERMLGYLSEDVINKITPADISDADELITRAAALSLELKTPITPGFEALVFKASRGIEDIYELTYIRKDGSRLSAMVSVTSLRDSTETIIGYLLIGTDNTARKQEEAAQALLDQRLRDQQFYTRSLIESNIDALMMTNPQGIITDVNKQMMALTGRTRDELIGAPCKNFFTDPARADAAIKRVLSENKVSDYELTVRAYDGTETVVSYNAATFHDRDRKLQGVFAAARDVTERKRFERTLEEKNIELEHASHMKSEFLATMSHELRTPLNAIIGFSEALKDGMVGDMTDTQREYIGDIFTSGQHLLSLINDILDLSKVEAGMMELELEPVELQNLLSNSLLIVREKAALQHIQLKLETDTELGTFELDLRKTKQIIYNLLANAVKFSAPGDVVTVAVRQVPRAQVGTIEGDWPAYGFQLADSDYEEFLELSVSDTGIGIAPGDMDKLFRAFSQIDSSLARKFEGTGLGLAMVKQLTELHGGSVAVASREGTGARFVAWLPIRRSPSVEAPWLKS</sequence>
<keyword evidence="5 14" id="KW-0808">Transferase</keyword>
<comment type="subcellular location">
    <subcellularLocation>
        <location evidence="2">Membrane</location>
    </subcellularLocation>
</comment>
<dbReference type="Gene3D" id="3.30.450.20">
    <property type="entry name" value="PAS domain"/>
    <property type="match status" value="2"/>
</dbReference>
<dbReference type="Pfam" id="PF13426">
    <property type="entry name" value="PAS_9"/>
    <property type="match status" value="2"/>
</dbReference>
<dbReference type="CDD" id="cd16922">
    <property type="entry name" value="HATPase_EvgS-ArcB-TorS-like"/>
    <property type="match status" value="1"/>
</dbReference>
<dbReference type="Pfam" id="PF02518">
    <property type="entry name" value="HATPase_c"/>
    <property type="match status" value="1"/>
</dbReference>
<evidence type="ECO:0000256" key="7">
    <source>
        <dbReference type="ARBA" id="ARBA00022777"/>
    </source>
</evidence>
<gene>
    <name evidence="14" type="ORF">FX983_06028</name>
</gene>
<dbReference type="InterPro" id="IPR036097">
    <property type="entry name" value="HisK_dim/P_sf"/>
</dbReference>
<evidence type="ECO:0000256" key="3">
    <source>
        <dbReference type="ARBA" id="ARBA00012438"/>
    </source>
</evidence>
<dbReference type="PANTHER" id="PTHR43711">
    <property type="entry name" value="TWO-COMPONENT HISTIDINE KINASE"/>
    <property type="match status" value="1"/>
</dbReference>
<protein>
    <recommendedName>
        <fullName evidence="3">histidine kinase</fullName>
        <ecNumber evidence="3">2.7.13.3</ecNumber>
    </recommendedName>
</protein>
<reference evidence="14 15" key="1">
    <citation type="submission" date="2019-12" db="EMBL/GenBank/DDBJ databases">
        <title>Endophytic bacteria associated with Panax ginseng seedlings.</title>
        <authorList>
            <person name="Park J.M."/>
            <person name="Shin R."/>
            <person name="Jo S.H."/>
        </authorList>
    </citation>
    <scope>NUCLEOTIDE SEQUENCE [LARGE SCALE GENOMIC DNA]</scope>
    <source>
        <strain evidence="14 15">PgKB32</strain>
    </source>
</reference>
<dbReference type="InterPro" id="IPR035965">
    <property type="entry name" value="PAS-like_dom_sf"/>
</dbReference>
<dbReference type="Proteomes" id="UP000475265">
    <property type="component" value="Unassembled WGS sequence"/>
</dbReference>